<evidence type="ECO:0000256" key="12">
    <source>
        <dbReference type="NCBIfam" id="TIGR01064"/>
    </source>
</evidence>
<dbReference type="InterPro" id="IPR001697">
    <property type="entry name" value="Pyr_Knase"/>
</dbReference>
<keyword evidence="8" id="KW-0067">ATP-binding</keyword>
<evidence type="ECO:0000259" key="15">
    <source>
        <dbReference type="Pfam" id="PF02887"/>
    </source>
</evidence>
<accession>A0A2P7QWF4</accession>
<dbReference type="PANTHER" id="PTHR11817">
    <property type="entry name" value="PYRUVATE KINASE"/>
    <property type="match status" value="1"/>
</dbReference>
<comment type="similarity">
    <text evidence="2 13">Belongs to the pyruvate kinase family.</text>
</comment>
<comment type="caution">
    <text evidence="16">The sequence shown here is derived from an EMBL/GenBank/DDBJ whole genome shotgun (WGS) entry which is preliminary data.</text>
</comment>
<dbReference type="GO" id="GO:0005524">
    <property type="term" value="F:ATP binding"/>
    <property type="evidence" value="ECO:0007669"/>
    <property type="project" value="UniProtKB-KW"/>
</dbReference>
<evidence type="ECO:0000256" key="10">
    <source>
        <dbReference type="ARBA" id="ARBA00023152"/>
    </source>
</evidence>
<dbReference type="InterPro" id="IPR015793">
    <property type="entry name" value="Pyrv_Knase_brl"/>
</dbReference>
<dbReference type="NCBIfam" id="NF004491">
    <property type="entry name" value="PRK05826.1"/>
    <property type="match status" value="1"/>
</dbReference>
<proteinExistence type="inferred from homology"/>
<dbReference type="InterPro" id="IPR036918">
    <property type="entry name" value="Pyrv_Knase_C_sf"/>
</dbReference>
<gene>
    <name evidence="16" type="primary">pyk</name>
    <name evidence="16" type="ORF">C7I55_05815</name>
</gene>
<evidence type="ECO:0000256" key="8">
    <source>
        <dbReference type="ARBA" id="ARBA00022840"/>
    </source>
</evidence>
<evidence type="ECO:0000256" key="2">
    <source>
        <dbReference type="ARBA" id="ARBA00008663"/>
    </source>
</evidence>
<dbReference type="GO" id="GO:0016301">
    <property type="term" value="F:kinase activity"/>
    <property type="evidence" value="ECO:0007669"/>
    <property type="project" value="UniProtKB-KW"/>
</dbReference>
<dbReference type="AlphaFoldDB" id="A0A2P7QWF4"/>
<evidence type="ECO:0000256" key="3">
    <source>
        <dbReference type="ARBA" id="ARBA00012142"/>
    </source>
</evidence>
<evidence type="ECO:0000256" key="11">
    <source>
        <dbReference type="ARBA" id="ARBA00023317"/>
    </source>
</evidence>
<evidence type="ECO:0000256" key="7">
    <source>
        <dbReference type="ARBA" id="ARBA00022777"/>
    </source>
</evidence>
<dbReference type="Gene3D" id="2.40.33.10">
    <property type="entry name" value="PK beta-barrel domain-like"/>
    <property type="match status" value="1"/>
</dbReference>
<dbReference type="SUPFAM" id="SSF51621">
    <property type="entry name" value="Phosphoenolpyruvate/pyruvate domain"/>
    <property type="match status" value="1"/>
</dbReference>
<dbReference type="NCBIfam" id="NF004886">
    <property type="entry name" value="PRK06247.1"/>
    <property type="match status" value="1"/>
</dbReference>
<keyword evidence="9 13" id="KW-0460">Magnesium</keyword>
<dbReference type="Pfam" id="PF02887">
    <property type="entry name" value="PK_C"/>
    <property type="match status" value="1"/>
</dbReference>
<dbReference type="GO" id="GO:0004743">
    <property type="term" value="F:pyruvate kinase activity"/>
    <property type="evidence" value="ECO:0007669"/>
    <property type="project" value="UniProtKB-UniRule"/>
</dbReference>
<comment type="pathway">
    <text evidence="1 13">Carbohydrate degradation; glycolysis; pyruvate from D-glyceraldehyde 3-phosphate: step 5/5.</text>
</comment>
<dbReference type="InterPro" id="IPR015813">
    <property type="entry name" value="Pyrv/PenolPyrv_kinase-like_dom"/>
</dbReference>
<feature type="domain" description="Pyruvate kinase C-terminal" evidence="15">
    <location>
        <begin position="366"/>
        <end position="479"/>
    </location>
</feature>
<dbReference type="NCBIfam" id="TIGR01064">
    <property type="entry name" value="pyruv_kin"/>
    <property type="match status" value="1"/>
</dbReference>
<keyword evidence="5" id="KW-0479">Metal-binding</keyword>
<evidence type="ECO:0000256" key="6">
    <source>
        <dbReference type="ARBA" id="ARBA00022741"/>
    </source>
</evidence>
<keyword evidence="6" id="KW-0547">Nucleotide-binding</keyword>
<dbReference type="OrthoDB" id="9812123at2"/>
<dbReference type="RefSeq" id="WP_106512443.1">
    <property type="nucleotide sequence ID" value="NZ_PXYI01000002.1"/>
</dbReference>
<dbReference type="InterPro" id="IPR015795">
    <property type="entry name" value="Pyrv_Knase_C"/>
</dbReference>
<name>A0A2P7QWF4_9SPHN</name>
<feature type="domain" description="Pyruvate kinase barrel" evidence="14">
    <location>
        <begin position="16"/>
        <end position="333"/>
    </location>
</feature>
<dbReference type="GO" id="GO:0030955">
    <property type="term" value="F:potassium ion binding"/>
    <property type="evidence" value="ECO:0007669"/>
    <property type="project" value="UniProtKB-UniRule"/>
</dbReference>
<dbReference type="EMBL" id="PXYI01000002">
    <property type="protein sequence ID" value="PSJ42279.1"/>
    <property type="molecule type" value="Genomic_DNA"/>
</dbReference>
<keyword evidence="17" id="KW-1185">Reference proteome</keyword>
<evidence type="ECO:0000256" key="4">
    <source>
        <dbReference type="ARBA" id="ARBA00022679"/>
    </source>
</evidence>
<protein>
    <recommendedName>
        <fullName evidence="3 12">Pyruvate kinase</fullName>
        <ecNumber evidence="3 12">2.7.1.40</ecNumber>
    </recommendedName>
</protein>
<keyword evidence="11 16" id="KW-0670">Pyruvate</keyword>
<dbReference type="InterPro" id="IPR011037">
    <property type="entry name" value="Pyrv_Knase-like_insert_dom_sf"/>
</dbReference>
<evidence type="ECO:0000313" key="16">
    <source>
        <dbReference type="EMBL" id="PSJ42279.1"/>
    </source>
</evidence>
<dbReference type="SUPFAM" id="SSF52935">
    <property type="entry name" value="PK C-terminal domain-like"/>
    <property type="match status" value="1"/>
</dbReference>
<dbReference type="Pfam" id="PF00224">
    <property type="entry name" value="PK"/>
    <property type="match status" value="1"/>
</dbReference>
<organism evidence="16 17">
    <name type="scientific">Allosphingosinicella deserti</name>
    <dbReference type="NCBI Taxonomy" id="2116704"/>
    <lineage>
        <taxon>Bacteria</taxon>
        <taxon>Pseudomonadati</taxon>
        <taxon>Pseudomonadota</taxon>
        <taxon>Alphaproteobacteria</taxon>
        <taxon>Sphingomonadales</taxon>
        <taxon>Sphingomonadaceae</taxon>
        <taxon>Allosphingosinicella</taxon>
    </lineage>
</organism>
<evidence type="ECO:0000259" key="14">
    <source>
        <dbReference type="Pfam" id="PF00224"/>
    </source>
</evidence>
<reference evidence="16 17" key="1">
    <citation type="submission" date="2018-03" db="EMBL/GenBank/DDBJ databases">
        <title>The draft genome of Sphingosinicella sp. GL-C-18.</title>
        <authorList>
            <person name="Liu L."/>
            <person name="Li L."/>
            <person name="Liang L."/>
            <person name="Zhang X."/>
            <person name="Wang T."/>
        </authorList>
    </citation>
    <scope>NUCLEOTIDE SEQUENCE [LARGE SCALE GENOMIC DNA]</scope>
    <source>
        <strain evidence="16 17">GL-C-18</strain>
    </source>
</reference>
<keyword evidence="7 13" id="KW-0418">Kinase</keyword>
<dbReference type="Gene3D" id="3.20.20.60">
    <property type="entry name" value="Phosphoenolpyruvate-binding domains"/>
    <property type="match status" value="1"/>
</dbReference>
<evidence type="ECO:0000313" key="17">
    <source>
        <dbReference type="Proteomes" id="UP000241167"/>
    </source>
</evidence>
<keyword evidence="4 13" id="KW-0808">Transferase</keyword>
<dbReference type="UniPathway" id="UPA00109">
    <property type="reaction ID" value="UER00188"/>
</dbReference>
<dbReference type="Gene3D" id="3.40.1380.20">
    <property type="entry name" value="Pyruvate kinase, C-terminal domain"/>
    <property type="match status" value="1"/>
</dbReference>
<dbReference type="FunFam" id="2.40.33.10:FF:000001">
    <property type="entry name" value="Pyruvate kinase"/>
    <property type="match status" value="1"/>
</dbReference>
<evidence type="ECO:0000256" key="13">
    <source>
        <dbReference type="RuleBase" id="RU000504"/>
    </source>
</evidence>
<dbReference type="SUPFAM" id="SSF50800">
    <property type="entry name" value="PK beta-barrel domain-like"/>
    <property type="match status" value="1"/>
</dbReference>
<evidence type="ECO:0000256" key="9">
    <source>
        <dbReference type="ARBA" id="ARBA00022842"/>
    </source>
</evidence>
<dbReference type="PRINTS" id="PR01050">
    <property type="entry name" value="PYRUVTKNASE"/>
</dbReference>
<evidence type="ECO:0000256" key="1">
    <source>
        <dbReference type="ARBA" id="ARBA00004997"/>
    </source>
</evidence>
<comment type="catalytic activity">
    <reaction evidence="13">
        <text>pyruvate + ATP = phosphoenolpyruvate + ADP + H(+)</text>
        <dbReference type="Rhea" id="RHEA:18157"/>
        <dbReference type="ChEBI" id="CHEBI:15361"/>
        <dbReference type="ChEBI" id="CHEBI:15378"/>
        <dbReference type="ChEBI" id="CHEBI:30616"/>
        <dbReference type="ChEBI" id="CHEBI:58702"/>
        <dbReference type="ChEBI" id="CHEBI:456216"/>
        <dbReference type="EC" id="2.7.1.40"/>
    </reaction>
</comment>
<dbReference type="NCBIfam" id="NF004978">
    <property type="entry name" value="PRK06354.1"/>
    <property type="match status" value="1"/>
</dbReference>
<evidence type="ECO:0000256" key="5">
    <source>
        <dbReference type="ARBA" id="ARBA00022723"/>
    </source>
</evidence>
<keyword evidence="10 13" id="KW-0324">Glycolysis</keyword>
<dbReference type="Proteomes" id="UP000241167">
    <property type="component" value="Unassembled WGS sequence"/>
</dbReference>
<dbReference type="EC" id="2.7.1.40" evidence="3 12"/>
<dbReference type="InterPro" id="IPR040442">
    <property type="entry name" value="Pyrv_kinase-like_dom_sf"/>
</dbReference>
<sequence>MPNSETTPSKFTPRTRKVRILATIGPASDSPEMIRKLAEAGVDAFRLNMSHGNHEDHLRRIETIRALEKELDRPTTILADLQGPKLRVGRFVDGGAMLENGQTFVFDRDETPGDATRANLPHKEIFQGVEPGTRLLIDDGKIVQRVVSATPDRIEAVVEVGGRISNNKGLNVPDVVLPLAALTEKDRADLVFALEQGVDWIALSFVQRPEDVAEARRLIAGKAALLAKIEKPAAIERLEGILELADAVMVARGDLGVELPPEQVPPFQKRIVEAARRLGRPVVVATQMLESMITSPSPTRAEVSDVATAVYDGADAVMLSAESASGSFPIEAVTIMDRIGTTVEADPSYSARVHFTETLPESTTADAIAHAVNTMVDTVSAAAIVCFTSSGSTARRLSRERPAVPMLVLTPSEKTARRLGLLWGAHAVRTRDVASFEEMIAKAKRMALRHGIAKGGQRIIITAGVPFGTPGSTNVIHIVRLVGDELDRYRSGEGRRPAE</sequence>
<dbReference type="GO" id="GO:0000287">
    <property type="term" value="F:magnesium ion binding"/>
    <property type="evidence" value="ECO:0007669"/>
    <property type="project" value="UniProtKB-UniRule"/>
</dbReference>
<dbReference type="InterPro" id="IPR015806">
    <property type="entry name" value="Pyrv_Knase_insert_dom_sf"/>
</dbReference>